<dbReference type="Proteomes" id="UP000267844">
    <property type="component" value="Unassembled WGS sequence"/>
</dbReference>
<protein>
    <submittedName>
        <fullName evidence="1">GLPGLI family protein</fullName>
    </submittedName>
</protein>
<accession>A0A427BPT8</accession>
<dbReference type="Pfam" id="PF09697">
    <property type="entry name" value="Porph_ging"/>
    <property type="match status" value="1"/>
</dbReference>
<organism evidence="1 2">
    <name type="scientific">Empedobacter falsenii</name>
    <dbReference type="NCBI Taxonomy" id="343874"/>
    <lineage>
        <taxon>Bacteria</taxon>
        <taxon>Pseudomonadati</taxon>
        <taxon>Bacteroidota</taxon>
        <taxon>Flavobacteriia</taxon>
        <taxon>Flavobacteriales</taxon>
        <taxon>Weeksellaceae</taxon>
        <taxon>Empedobacter</taxon>
    </lineage>
</organism>
<gene>
    <name evidence="1" type="ORF">EGI89_07110</name>
</gene>
<dbReference type="InterPro" id="IPR005901">
    <property type="entry name" value="GLPGLI"/>
</dbReference>
<name>A0A427BPT8_9FLAO</name>
<evidence type="ECO:0000313" key="2">
    <source>
        <dbReference type="Proteomes" id="UP000267844"/>
    </source>
</evidence>
<proteinExistence type="predicted"/>
<dbReference type="RefSeq" id="WP_125349689.1">
    <property type="nucleotide sequence ID" value="NZ_RHPN01000009.1"/>
</dbReference>
<reference evidence="1 2" key="1">
    <citation type="submission" date="2018-10" db="EMBL/GenBank/DDBJ databases">
        <title>Transmission dynamics of multidrug resistant bacteria on intensive care unit surfaces.</title>
        <authorList>
            <person name="D'Souza A.W."/>
            <person name="Potter R.F."/>
            <person name="Wallace M."/>
            <person name="Shupe A."/>
            <person name="Patel S."/>
            <person name="Sun S."/>
            <person name="Gul D."/>
            <person name="Kwon J.H."/>
            <person name="Andleeb S."/>
            <person name="Burnham C.-A.D."/>
            <person name="Dantas G."/>
        </authorList>
    </citation>
    <scope>NUCLEOTIDE SEQUENCE [LARGE SCALE GENOMIC DNA]</scope>
    <source>
        <strain evidence="1 2">WF_348</strain>
    </source>
</reference>
<comment type="caution">
    <text evidence="1">The sequence shown here is derived from an EMBL/GenBank/DDBJ whole genome shotgun (WGS) entry which is preliminary data.</text>
</comment>
<dbReference type="NCBIfam" id="TIGR01200">
    <property type="entry name" value="GLPGLI"/>
    <property type="match status" value="1"/>
</dbReference>
<sequence>MKLLYYFIIFIGCIVYAQPQIKTDATFNSSNYSQTNFELSDYNITYDYKVVRNIKNPEKAKTGLALLQIGKRYNKFVDYNQIGTDSILESFSHLPTIKTNEFNQIMSQSFKSAFKYQLILKKENDELTFVDRISPNDFLYKETLPKLDWKLLNDTKQILNYTAKKATVNYGGRKWTAWYTDEIPMNAGPYKFYGLPGLILEIYDDKEHYHFTANASNQNPKQIYLAQGEKTPIKVKKTEFYKAEKDYHENAAERLKGVALDENKKPITNFGGMPYNPIELE</sequence>
<dbReference type="AlphaFoldDB" id="A0A427BPT8"/>
<dbReference type="EMBL" id="RHPO01000011">
    <property type="protein sequence ID" value="RRT91998.1"/>
    <property type="molecule type" value="Genomic_DNA"/>
</dbReference>
<evidence type="ECO:0000313" key="1">
    <source>
        <dbReference type="EMBL" id="RRT91998.1"/>
    </source>
</evidence>